<feature type="domain" description="RING-type" evidence="7">
    <location>
        <begin position="26"/>
        <end position="79"/>
    </location>
</feature>
<dbReference type="PROSITE" id="PS00518">
    <property type="entry name" value="ZF_RING_1"/>
    <property type="match status" value="1"/>
</dbReference>
<dbReference type="EMBL" id="MKGL01000226">
    <property type="protein sequence ID" value="RNF02593.1"/>
    <property type="molecule type" value="Genomic_DNA"/>
</dbReference>
<evidence type="ECO:0000256" key="6">
    <source>
        <dbReference type="SAM" id="MobiDB-lite"/>
    </source>
</evidence>
<evidence type="ECO:0000259" key="7">
    <source>
        <dbReference type="PROSITE" id="PS50089"/>
    </source>
</evidence>
<reference evidence="8 9" key="1">
    <citation type="journal article" date="2018" name="BMC Genomics">
        <title>Genomic comparison of Trypanosoma conorhini and Trypanosoma rangeli to Trypanosoma cruzi strains of high and low virulence.</title>
        <authorList>
            <person name="Bradwell K.R."/>
            <person name="Koparde V.N."/>
            <person name="Matveyev A.V."/>
            <person name="Serrano M.G."/>
            <person name="Alves J.M."/>
            <person name="Parikh H."/>
            <person name="Huang B."/>
            <person name="Lee V."/>
            <person name="Espinosa-Alvarez O."/>
            <person name="Ortiz P.A."/>
            <person name="Costa-Martins A.G."/>
            <person name="Teixeira M.M."/>
            <person name="Buck G.A."/>
        </authorList>
    </citation>
    <scope>NUCLEOTIDE SEQUENCE [LARGE SCALE GENOMIC DNA]</scope>
    <source>
        <strain evidence="8 9">AM80</strain>
    </source>
</reference>
<keyword evidence="1" id="KW-0479">Metal-binding</keyword>
<feature type="region of interest" description="Disordered" evidence="6">
    <location>
        <begin position="344"/>
        <end position="412"/>
    </location>
</feature>
<dbReference type="GO" id="GO:0008270">
    <property type="term" value="F:zinc ion binding"/>
    <property type="evidence" value="ECO:0007669"/>
    <property type="project" value="UniProtKB-KW"/>
</dbReference>
<accession>A0A422NAW2</accession>
<keyword evidence="3" id="KW-0862">Zinc</keyword>
<evidence type="ECO:0000256" key="2">
    <source>
        <dbReference type="ARBA" id="ARBA00022771"/>
    </source>
</evidence>
<gene>
    <name evidence="8" type="ORF">TraAM80_06293</name>
</gene>
<keyword evidence="2 4" id="KW-0863">Zinc-finger</keyword>
<feature type="compositionally biased region" description="Polar residues" evidence="6">
    <location>
        <begin position="141"/>
        <end position="151"/>
    </location>
</feature>
<feature type="compositionally biased region" description="Polar residues" evidence="6">
    <location>
        <begin position="1157"/>
        <end position="1169"/>
    </location>
</feature>
<dbReference type="GeneID" id="40330226"/>
<evidence type="ECO:0000256" key="3">
    <source>
        <dbReference type="ARBA" id="ARBA00022833"/>
    </source>
</evidence>
<dbReference type="OMA" id="DRHYIFE"/>
<name>A0A422NAW2_TRYRA</name>
<feature type="compositionally biased region" description="Basic and acidic residues" evidence="6">
    <location>
        <begin position="1139"/>
        <end position="1150"/>
    </location>
</feature>
<organism evidence="8 9">
    <name type="scientific">Trypanosoma rangeli</name>
    <dbReference type="NCBI Taxonomy" id="5698"/>
    <lineage>
        <taxon>Eukaryota</taxon>
        <taxon>Discoba</taxon>
        <taxon>Euglenozoa</taxon>
        <taxon>Kinetoplastea</taxon>
        <taxon>Metakinetoplastina</taxon>
        <taxon>Trypanosomatida</taxon>
        <taxon>Trypanosomatidae</taxon>
        <taxon>Trypanosoma</taxon>
        <taxon>Herpetosoma</taxon>
    </lineage>
</organism>
<feature type="compositionally biased region" description="Pro residues" evidence="6">
    <location>
        <begin position="242"/>
        <end position="252"/>
    </location>
</feature>
<dbReference type="InterPro" id="IPR001841">
    <property type="entry name" value="Znf_RING"/>
</dbReference>
<dbReference type="InterPro" id="IPR017907">
    <property type="entry name" value="Znf_RING_CS"/>
</dbReference>
<feature type="region of interest" description="Disordered" evidence="6">
    <location>
        <begin position="217"/>
        <end position="252"/>
    </location>
</feature>
<feature type="coiled-coil region" evidence="5">
    <location>
        <begin position="1065"/>
        <end position="1092"/>
    </location>
</feature>
<dbReference type="Proteomes" id="UP000283634">
    <property type="component" value="Unassembled WGS sequence"/>
</dbReference>
<evidence type="ECO:0000256" key="1">
    <source>
        <dbReference type="ARBA" id="ARBA00022723"/>
    </source>
</evidence>
<keyword evidence="9" id="KW-1185">Reference proteome</keyword>
<evidence type="ECO:0000313" key="8">
    <source>
        <dbReference type="EMBL" id="RNF02593.1"/>
    </source>
</evidence>
<dbReference type="VEuPathDB" id="TriTrypDB:TRSC58_01175"/>
<feature type="compositionally biased region" description="Basic residues" evidence="6">
    <location>
        <begin position="1443"/>
        <end position="1456"/>
    </location>
</feature>
<dbReference type="OrthoDB" id="267853at2759"/>
<evidence type="ECO:0000256" key="4">
    <source>
        <dbReference type="PROSITE-ProRule" id="PRU00175"/>
    </source>
</evidence>
<dbReference type="PROSITE" id="PS50089">
    <property type="entry name" value="ZF_RING_2"/>
    <property type="match status" value="1"/>
</dbReference>
<feature type="region of interest" description="Disordered" evidence="6">
    <location>
        <begin position="1412"/>
        <end position="1456"/>
    </location>
</feature>
<evidence type="ECO:0000256" key="5">
    <source>
        <dbReference type="SAM" id="Coils"/>
    </source>
</evidence>
<feature type="region of interest" description="Disordered" evidence="6">
    <location>
        <begin position="85"/>
        <end position="184"/>
    </location>
</feature>
<keyword evidence="5" id="KW-0175">Coiled coil</keyword>
<feature type="region of interest" description="Disordered" evidence="6">
    <location>
        <begin position="1139"/>
        <end position="1174"/>
    </location>
</feature>
<dbReference type="RefSeq" id="XP_029237010.1">
    <property type="nucleotide sequence ID" value="XM_029383144.1"/>
</dbReference>
<proteinExistence type="predicted"/>
<comment type="caution">
    <text evidence="8">The sequence shown here is derived from an EMBL/GenBank/DDBJ whole genome shotgun (WGS) entry which is preliminary data.</text>
</comment>
<sequence length="1456" mass="167459">MAGLISDNISIASARQYGFSKERDTCVFCGKKSRPPPTDPLAPVFVFFSLVDCRHYVCQPCALVNCDNAGRYIHCPTCHSVSRLAQTGKKRTGHDESRVSIDDGVSSVASHASRRSMRTLADDRPARSAFARADRNKKRSSSVQFMANPTASVVPPLGDAAEHSQGDVPATSPLTRDAVENLPRDPSYMRHERRREATVKAKPKEDVVVNLYTIKSSAAPRRRSSSTRASSVPLPPTEHRYIPPPIPFAPPPPLRIRTVEEEEKEETLDKNKDMEVQQGVNLPLSSIADEIRESLLASLAKEAQERSTIATAEEYRRNAMSKQREIRERDIFAARGSLSNEFDVRLSPRTPLDASDGQVSATSDDETPAGPRGKHPRGVLHYDKEETPTLSGALLEPPAHSQGMATTGMDPQKLETTEGADAREGIETEEKLVELQELARREMEHQIEPLHVEMLSSTQVVVALDEIEVKEREIIEGVEAVERRLLHTARFQDQVERSAFEVQRLSADRKAQVAMEYLAYIFKEFEELAASEMEHRAFIEELQSSSWFPLERDFHASLKGMFEVEILRLTEQRQVEHTRASITLTTKETTARMRLGEAALNELTRLHMTAMETLVDCRRQLQLKEMRRGASRIVAEQQLYMQLLYALAAEEDAKRWKVLEEEQRDRHAEWTTFITTMPTLRTATAFPSTDASRTALRESRSSYAPELPHTVTTMAPTSVASQYVAALVEEAELEALQLQQMERHERHGLINAFCALSQRLKAYEASMEITYLDTPLSQRAIVNGQRRLELREEEKRIELQQRAWASFRSIVNKATEEQEQIATMERMLRAIAERSRIVLHRCFGEAELALMDEEKHERRNIEVEERRARVNHARDAVRREEFLLAEERLLHDASGMQFLNAMDIAVRQFSTEAARIAQEEHLERLALVQVERFEFLSLTPTLESRISLDEHEMHQQLSDFHSTIETTTAASAWRARCFLVETEELRTRDGIYNDEAGEWSWWVADERRQRIELTSLEAERLMQAREAERLSAKMKECEGKEEQRRIGIKRGETRAWAVVGEDEIRHAANAHKKEEQRLIEEARRERHANQSQRRRRALEDLLQDEGDDRHYIFEDERDARRRLRRQFFQHSCNILDKKRTISDESEEPSRSEITPAAQATGNSPLSDPSATMFDEGRIWQKRRRDLARQEELIEAQVRLREAQLRIEEEAERRARSEEEKRLALAESERLLREAEGRAEERIRRAREEAERYAEQEMRRVRDVSERQAAHAAALRAIKEEEKIALVEAQLRAAERALKEAERRAEEDVRRVKAEAEAFAAAEAQRVALESRRLLQEHQEEREQQLRQKDVEVQQRLRCIEQEAQEAILAAKAETIRATEEAQRRLEELEARHLERAAAVDAAKESVRVAQQRMQELEESQQLTSPRPSMAVAVEQTNVPQKWPRLRRRRCKDLKGN</sequence>
<evidence type="ECO:0000313" key="9">
    <source>
        <dbReference type="Proteomes" id="UP000283634"/>
    </source>
</evidence>
<protein>
    <recommendedName>
        <fullName evidence="7">RING-type domain-containing protein</fullName>
    </recommendedName>
</protein>